<evidence type="ECO:0000313" key="9">
    <source>
        <dbReference type="Proteomes" id="UP001491088"/>
    </source>
</evidence>
<feature type="transmembrane region" description="Helical" evidence="6">
    <location>
        <begin position="270"/>
        <end position="287"/>
    </location>
</feature>
<evidence type="ECO:0000256" key="2">
    <source>
        <dbReference type="ARBA" id="ARBA00007362"/>
    </source>
</evidence>
<dbReference type="Proteomes" id="UP001491088">
    <property type="component" value="Chromosome"/>
</dbReference>
<dbReference type="InterPro" id="IPR050638">
    <property type="entry name" value="AA-Vitamin_Transporters"/>
</dbReference>
<dbReference type="Pfam" id="PF00892">
    <property type="entry name" value="EamA"/>
    <property type="match status" value="2"/>
</dbReference>
<keyword evidence="5 6" id="KW-0472">Membrane</keyword>
<feature type="transmembrane region" description="Helical" evidence="6">
    <location>
        <begin position="7"/>
        <end position="25"/>
    </location>
</feature>
<feature type="domain" description="EamA" evidence="7">
    <location>
        <begin position="150"/>
        <end position="288"/>
    </location>
</feature>
<feature type="transmembrane region" description="Helical" evidence="6">
    <location>
        <begin position="37"/>
        <end position="55"/>
    </location>
</feature>
<organism evidence="8 9">
    <name type="scientific">Polaribacter marinaquae</name>
    <dbReference type="NCBI Taxonomy" id="1642819"/>
    <lineage>
        <taxon>Bacteria</taxon>
        <taxon>Pseudomonadati</taxon>
        <taxon>Bacteroidota</taxon>
        <taxon>Flavobacteriia</taxon>
        <taxon>Flavobacteriales</taxon>
        <taxon>Flavobacteriaceae</taxon>
    </lineage>
</organism>
<feature type="transmembrane region" description="Helical" evidence="6">
    <location>
        <begin position="94"/>
        <end position="116"/>
    </location>
</feature>
<evidence type="ECO:0000256" key="4">
    <source>
        <dbReference type="ARBA" id="ARBA00022989"/>
    </source>
</evidence>
<keyword evidence="9" id="KW-1185">Reference proteome</keyword>
<evidence type="ECO:0000259" key="7">
    <source>
        <dbReference type="Pfam" id="PF00892"/>
    </source>
</evidence>
<dbReference type="InterPro" id="IPR037185">
    <property type="entry name" value="EmrE-like"/>
</dbReference>
<feature type="domain" description="EamA" evidence="7">
    <location>
        <begin position="9"/>
        <end position="137"/>
    </location>
</feature>
<keyword evidence="4 6" id="KW-1133">Transmembrane helix</keyword>
<dbReference type="RefSeq" id="WP_340931549.1">
    <property type="nucleotide sequence ID" value="NZ_CP150496.1"/>
</dbReference>
<keyword evidence="3 6" id="KW-0812">Transmembrane</keyword>
<accession>A0ABZ2TN74</accession>
<name>A0ABZ2TN74_9FLAO</name>
<evidence type="ECO:0000256" key="1">
    <source>
        <dbReference type="ARBA" id="ARBA00004141"/>
    </source>
</evidence>
<feature type="transmembrane region" description="Helical" evidence="6">
    <location>
        <begin position="123"/>
        <end position="143"/>
    </location>
</feature>
<comment type="subcellular location">
    <subcellularLocation>
        <location evidence="1">Membrane</location>
        <topology evidence="1">Multi-pass membrane protein</topology>
    </subcellularLocation>
</comment>
<sequence>MNNQQQKWLYLTLLSLVWGSSFILMKKALLGVTPIQLGALRMIFTSIFLLLVAFPSLKKIKKKHYKYIVFTSIAGTFVPGFLFAFAITTIDSSIVSILNSLTPFNTLIFGAIVFGFGFKRTQLYGILIGLIGTLILILKGAALNPDQNYWYAFLIIIASIGYAFNANMVKKYLNDLNALSIVTGNFLLLIVPAFIVLSFTDFFKNFDFNNKILMQSLGYLAILSIVGTGIAKTIYNKLVHISDPVFSSSVTYLIPLVAIFWGVLDGEKLSPLQIFAGVIILFGVYLVNKKK</sequence>
<comment type="similarity">
    <text evidence="2">Belongs to the EamA transporter family.</text>
</comment>
<evidence type="ECO:0000256" key="6">
    <source>
        <dbReference type="SAM" id="Phobius"/>
    </source>
</evidence>
<gene>
    <name evidence="8" type="ORF">WG950_08135</name>
</gene>
<dbReference type="PANTHER" id="PTHR32322">
    <property type="entry name" value="INNER MEMBRANE TRANSPORTER"/>
    <property type="match status" value="1"/>
</dbReference>
<feature type="transmembrane region" description="Helical" evidence="6">
    <location>
        <begin position="149"/>
        <end position="166"/>
    </location>
</feature>
<dbReference type="SUPFAM" id="SSF103481">
    <property type="entry name" value="Multidrug resistance efflux transporter EmrE"/>
    <property type="match status" value="2"/>
</dbReference>
<dbReference type="InterPro" id="IPR000620">
    <property type="entry name" value="EamA_dom"/>
</dbReference>
<proteinExistence type="inferred from homology"/>
<evidence type="ECO:0000256" key="3">
    <source>
        <dbReference type="ARBA" id="ARBA00022692"/>
    </source>
</evidence>
<feature type="transmembrane region" description="Helical" evidence="6">
    <location>
        <begin position="178"/>
        <end position="200"/>
    </location>
</feature>
<dbReference type="EMBL" id="CP150496">
    <property type="protein sequence ID" value="WYW54496.1"/>
    <property type="molecule type" value="Genomic_DNA"/>
</dbReference>
<dbReference type="PANTHER" id="PTHR32322:SF2">
    <property type="entry name" value="EAMA DOMAIN-CONTAINING PROTEIN"/>
    <property type="match status" value="1"/>
</dbReference>
<evidence type="ECO:0000313" key="8">
    <source>
        <dbReference type="EMBL" id="WYW54496.1"/>
    </source>
</evidence>
<feature type="transmembrane region" description="Helical" evidence="6">
    <location>
        <begin position="245"/>
        <end position="264"/>
    </location>
</feature>
<evidence type="ECO:0000256" key="5">
    <source>
        <dbReference type="ARBA" id="ARBA00023136"/>
    </source>
</evidence>
<reference evidence="8 9" key="1">
    <citation type="submission" date="2024-03" db="EMBL/GenBank/DDBJ databases">
        <authorList>
            <person name="Cao K."/>
        </authorList>
    </citation>
    <scope>NUCLEOTIDE SEQUENCE [LARGE SCALE GENOMIC DNA]</scope>
    <source>
        <strain evidence="8 9">MCCC 1K00696</strain>
    </source>
</reference>
<protein>
    <submittedName>
        <fullName evidence="8">DMT family transporter</fullName>
    </submittedName>
</protein>
<feature type="transmembrane region" description="Helical" evidence="6">
    <location>
        <begin position="212"/>
        <end position="233"/>
    </location>
</feature>
<feature type="transmembrane region" description="Helical" evidence="6">
    <location>
        <begin position="67"/>
        <end position="88"/>
    </location>
</feature>